<evidence type="ECO:0000313" key="1">
    <source>
        <dbReference type="EMBL" id="KAK7306639.1"/>
    </source>
</evidence>
<dbReference type="EMBL" id="JAYMYQ010000011">
    <property type="protein sequence ID" value="KAK7306639.1"/>
    <property type="molecule type" value="Genomic_DNA"/>
</dbReference>
<reference evidence="1 2" key="1">
    <citation type="submission" date="2024-01" db="EMBL/GenBank/DDBJ databases">
        <title>The genomes of 5 underutilized Papilionoideae crops provide insights into root nodulation and disease resistanc.</title>
        <authorList>
            <person name="Jiang F."/>
        </authorList>
    </citation>
    <scope>NUCLEOTIDE SEQUENCE [LARGE SCALE GENOMIC DNA]</scope>
    <source>
        <strain evidence="1">LVBAO_FW01</strain>
        <tissue evidence="1">Leaves</tissue>
    </source>
</reference>
<comment type="caution">
    <text evidence="1">The sequence shown here is derived from an EMBL/GenBank/DDBJ whole genome shotgun (WGS) entry which is preliminary data.</text>
</comment>
<proteinExistence type="predicted"/>
<evidence type="ECO:0000313" key="2">
    <source>
        <dbReference type="Proteomes" id="UP001367508"/>
    </source>
</evidence>
<dbReference type="AlphaFoldDB" id="A0AAN9JZZ0"/>
<gene>
    <name evidence="1" type="ORF">VNO77_44591</name>
</gene>
<organism evidence="1 2">
    <name type="scientific">Canavalia gladiata</name>
    <name type="common">Sword bean</name>
    <name type="synonym">Dolichos gladiatus</name>
    <dbReference type="NCBI Taxonomy" id="3824"/>
    <lineage>
        <taxon>Eukaryota</taxon>
        <taxon>Viridiplantae</taxon>
        <taxon>Streptophyta</taxon>
        <taxon>Embryophyta</taxon>
        <taxon>Tracheophyta</taxon>
        <taxon>Spermatophyta</taxon>
        <taxon>Magnoliopsida</taxon>
        <taxon>eudicotyledons</taxon>
        <taxon>Gunneridae</taxon>
        <taxon>Pentapetalae</taxon>
        <taxon>rosids</taxon>
        <taxon>fabids</taxon>
        <taxon>Fabales</taxon>
        <taxon>Fabaceae</taxon>
        <taxon>Papilionoideae</taxon>
        <taxon>50 kb inversion clade</taxon>
        <taxon>NPAAA clade</taxon>
        <taxon>indigoferoid/millettioid clade</taxon>
        <taxon>Phaseoleae</taxon>
        <taxon>Canavalia</taxon>
    </lineage>
</organism>
<name>A0AAN9JZZ0_CANGL</name>
<sequence length="121" mass="13611">MAFIGKVYGYGCTYLTSDDRRLHAIGHGRIPASCFLILPSLPLYLDPPLAKKFLRSPCVPSMVTSATNNLAIVTRRNQKRGKLQRSLEAPKKIPQSCEKNFPFFLFYSSSVINLFCFSFVS</sequence>
<accession>A0AAN9JZZ0</accession>
<keyword evidence="2" id="KW-1185">Reference proteome</keyword>
<dbReference type="Proteomes" id="UP001367508">
    <property type="component" value="Unassembled WGS sequence"/>
</dbReference>
<protein>
    <submittedName>
        <fullName evidence="1">Uncharacterized protein</fullName>
    </submittedName>
</protein>